<protein>
    <submittedName>
        <fullName evidence="1">Uncharacterized protein</fullName>
    </submittedName>
</protein>
<sequence>MKKSSSSSHDLLLGEVLREEMADDGDWLDSHSELADNDNLLRGKPSGSFVGTHVGDPNGLPSQLWLFIETPEIWDRIWRGRRNIRTGRPRRASMVAGRGAGSRTRALGRGGALSTRVGLGGGGAIWEMMEEGGTSDDGGGR</sequence>
<reference evidence="1" key="1">
    <citation type="submission" date="2023-07" db="EMBL/GenBank/DDBJ databases">
        <title>draft genome sequence of fig (Ficus carica).</title>
        <authorList>
            <person name="Takahashi T."/>
            <person name="Nishimura K."/>
        </authorList>
    </citation>
    <scope>NUCLEOTIDE SEQUENCE</scope>
</reference>
<proteinExistence type="predicted"/>
<gene>
    <name evidence="1" type="ORF">TIFTF001_016279</name>
</gene>
<accession>A0AA88A029</accession>
<organism evidence="1 2">
    <name type="scientific">Ficus carica</name>
    <name type="common">Common fig</name>
    <dbReference type="NCBI Taxonomy" id="3494"/>
    <lineage>
        <taxon>Eukaryota</taxon>
        <taxon>Viridiplantae</taxon>
        <taxon>Streptophyta</taxon>
        <taxon>Embryophyta</taxon>
        <taxon>Tracheophyta</taxon>
        <taxon>Spermatophyta</taxon>
        <taxon>Magnoliopsida</taxon>
        <taxon>eudicotyledons</taxon>
        <taxon>Gunneridae</taxon>
        <taxon>Pentapetalae</taxon>
        <taxon>rosids</taxon>
        <taxon>fabids</taxon>
        <taxon>Rosales</taxon>
        <taxon>Moraceae</taxon>
        <taxon>Ficeae</taxon>
        <taxon>Ficus</taxon>
    </lineage>
</organism>
<evidence type="ECO:0000313" key="1">
    <source>
        <dbReference type="EMBL" id="GMN47099.1"/>
    </source>
</evidence>
<evidence type="ECO:0000313" key="2">
    <source>
        <dbReference type="Proteomes" id="UP001187192"/>
    </source>
</evidence>
<dbReference type="Proteomes" id="UP001187192">
    <property type="component" value="Unassembled WGS sequence"/>
</dbReference>
<name>A0AA88A029_FICCA</name>
<dbReference type="EMBL" id="BTGU01000024">
    <property type="protein sequence ID" value="GMN47099.1"/>
    <property type="molecule type" value="Genomic_DNA"/>
</dbReference>
<dbReference type="AlphaFoldDB" id="A0AA88A029"/>
<keyword evidence="2" id="KW-1185">Reference proteome</keyword>
<comment type="caution">
    <text evidence="1">The sequence shown here is derived from an EMBL/GenBank/DDBJ whole genome shotgun (WGS) entry which is preliminary data.</text>
</comment>